<dbReference type="OrthoDB" id="7328575at2"/>
<dbReference type="CDD" id="cd00567">
    <property type="entry name" value="ACAD"/>
    <property type="match status" value="1"/>
</dbReference>
<dbReference type="Gene3D" id="1.10.540.10">
    <property type="entry name" value="Acyl-CoA dehydrogenase/oxidase, N-terminal domain"/>
    <property type="match status" value="1"/>
</dbReference>
<gene>
    <name evidence="10" type="ORF">SSE37_00990</name>
</gene>
<keyword evidence="3 6" id="KW-0285">Flavoprotein</keyword>
<dbReference type="Gene3D" id="2.40.110.10">
    <property type="entry name" value="Butyryl-CoA Dehydrogenase, subunit A, domain 2"/>
    <property type="match status" value="1"/>
</dbReference>
<dbReference type="Pfam" id="PF02770">
    <property type="entry name" value="Acyl-CoA_dh_M"/>
    <property type="match status" value="1"/>
</dbReference>
<dbReference type="SUPFAM" id="SSF47203">
    <property type="entry name" value="Acyl-CoA dehydrogenase C-terminal domain-like"/>
    <property type="match status" value="1"/>
</dbReference>
<evidence type="ECO:0000313" key="10">
    <source>
        <dbReference type="EMBL" id="EBA07785.1"/>
    </source>
</evidence>
<proteinExistence type="inferred from homology"/>
<dbReference type="SUPFAM" id="SSF56645">
    <property type="entry name" value="Acyl-CoA dehydrogenase NM domain-like"/>
    <property type="match status" value="1"/>
</dbReference>
<evidence type="ECO:0000256" key="3">
    <source>
        <dbReference type="ARBA" id="ARBA00022630"/>
    </source>
</evidence>
<comment type="caution">
    <text evidence="10">The sequence shown here is derived from an EMBL/GenBank/DDBJ whole genome shotgun (WGS) entry which is preliminary data.</text>
</comment>
<dbReference type="AlphaFoldDB" id="A3K486"/>
<dbReference type="Pfam" id="PF00441">
    <property type="entry name" value="Acyl-CoA_dh_1"/>
    <property type="match status" value="1"/>
</dbReference>
<dbReference type="Proteomes" id="UP000005713">
    <property type="component" value="Unassembled WGS sequence"/>
</dbReference>
<dbReference type="InterPro" id="IPR009100">
    <property type="entry name" value="AcylCoA_DH/oxidase_NM_dom_sf"/>
</dbReference>
<evidence type="ECO:0000256" key="2">
    <source>
        <dbReference type="ARBA" id="ARBA00009347"/>
    </source>
</evidence>
<feature type="domain" description="Acyl-CoA dehydrogenase/oxidase N-terminal" evidence="9">
    <location>
        <begin position="6"/>
        <end position="117"/>
    </location>
</feature>
<sequence length="382" mass="40452">MDLTYTEDQQMLRDTVRRLLAERHDFPTRQAAVTSGDGRAPGLWATFAEQGWLALPFSEENGGFGSDEVDLSILMEEMGRALVVEPYFGAVVLAGGLVERLGNPAQRAALLEPLIEGRHLLAFADVAEAGAEVSATKSEGGFTLSGRKQLVLGGAAADVFLVSASMPGGGMGIFAVPRGTEGLKASAYMLADGSRAARLELDGLSVAQSDLLGANEDAMTTIDAVRDRAVACLCSDAVGAMEAALDATVAYTSERQQFGRPLSEFQALRHRMAEMAVKCQEARASALLATVSINAEPSARIRGVSGAKAKIGRNARSVAQEAIQLHGAMGFTEEMATGAWFKRLFVFEQLMGTTAQHLARYGAEITRPEVLSQSLLQAPAEG</sequence>
<feature type="domain" description="Acyl-CoA oxidase/dehydrogenase middle" evidence="8">
    <location>
        <begin position="125"/>
        <end position="195"/>
    </location>
</feature>
<dbReference type="InterPro" id="IPR009075">
    <property type="entry name" value="AcylCo_DH/oxidase_C"/>
</dbReference>
<name>A3K486_SAGS3</name>
<keyword evidence="11" id="KW-1185">Reference proteome</keyword>
<dbReference type="PANTHER" id="PTHR43884:SF20">
    <property type="entry name" value="ACYL-COA DEHYDROGENASE FADE28"/>
    <property type="match status" value="1"/>
</dbReference>
<dbReference type="EMBL" id="AAYA01000007">
    <property type="protein sequence ID" value="EBA07785.1"/>
    <property type="molecule type" value="Genomic_DNA"/>
</dbReference>
<comment type="similarity">
    <text evidence="2 6">Belongs to the acyl-CoA dehydrogenase family.</text>
</comment>
<evidence type="ECO:0000256" key="1">
    <source>
        <dbReference type="ARBA" id="ARBA00001974"/>
    </source>
</evidence>
<evidence type="ECO:0000259" key="9">
    <source>
        <dbReference type="Pfam" id="PF02771"/>
    </source>
</evidence>
<dbReference type="eggNOG" id="COG1960">
    <property type="taxonomic scope" value="Bacteria"/>
</dbReference>
<evidence type="ECO:0000256" key="4">
    <source>
        <dbReference type="ARBA" id="ARBA00022827"/>
    </source>
</evidence>
<evidence type="ECO:0000256" key="6">
    <source>
        <dbReference type="RuleBase" id="RU362125"/>
    </source>
</evidence>
<dbReference type="PANTHER" id="PTHR43884">
    <property type="entry name" value="ACYL-COA DEHYDROGENASE"/>
    <property type="match status" value="1"/>
</dbReference>
<comment type="cofactor">
    <cofactor evidence="1 6">
        <name>FAD</name>
        <dbReference type="ChEBI" id="CHEBI:57692"/>
    </cofactor>
</comment>
<dbReference type="InterPro" id="IPR006091">
    <property type="entry name" value="Acyl-CoA_Oxase/DH_mid-dom"/>
</dbReference>
<dbReference type="Gene3D" id="1.20.140.10">
    <property type="entry name" value="Butyryl-CoA Dehydrogenase, subunit A, domain 3"/>
    <property type="match status" value="1"/>
</dbReference>
<dbReference type="InterPro" id="IPR013786">
    <property type="entry name" value="AcylCoA_DH/ox_N"/>
</dbReference>
<evidence type="ECO:0000259" key="8">
    <source>
        <dbReference type="Pfam" id="PF02770"/>
    </source>
</evidence>
<protein>
    <submittedName>
        <fullName evidence="10">Acyl-CoA dehydrogenase-like protein</fullName>
    </submittedName>
</protein>
<dbReference type="RefSeq" id="WP_005859395.1">
    <property type="nucleotide sequence ID" value="NZ_AAYA01000007.1"/>
</dbReference>
<evidence type="ECO:0000256" key="5">
    <source>
        <dbReference type="ARBA" id="ARBA00023002"/>
    </source>
</evidence>
<accession>A3K486</accession>
<evidence type="ECO:0000313" key="11">
    <source>
        <dbReference type="Proteomes" id="UP000005713"/>
    </source>
</evidence>
<organism evidence="10 11">
    <name type="scientific">Sagittula stellata (strain ATCC 700073 / DSM 11524 / E-37)</name>
    <dbReference type="NCBI Taxonomy" id="388399"/>
    <lineage>
        <taxon>Bacteria</taxon>
        <taxon>Pseudomonadati</taxon>
        <taxon>Pseudomonadota</taxon>
        <taxon>Alphaproteobacteria</taxon>
        <taxon>Rhodobacterales</taxon>
        <taxon>Roseobacteraceae</taxon>
        <taxon>Sagittula</taxon>
    </lineage>
</organism>
<feature type="domain" description="Acyl-CoA dehydrogenase/oxidase C-terminal" evidence="7">
    <location>
        <begin position="232"/>
        <end position="360"/>
    </location>
</feature>
<dbReference type="InterPro" id="IPR037069">
    <property type="entry name" value="AcylCoA_DH/ox_N_sf"/>
</dbReference>
<dbReference type="InterPro" id="IPR036250">
    <property type="entry name" value="AcylCo_DH-like_C"/>
</dbReference>
<dbReference type="InterPro" id="IPR046373">
    <property type="entry name" value="Acyl-CoA_Oxase/DH_mid-dom_sf"/>
</dbReference>
<dbReference type="Pfam" id="PF02771">
    <property type="entry name" value="Acyl-CoA_dh_N"/>
    <property type="match status" value="1"/>
</dbReference>
<reference evidence="10 11" key="1">
    <citation type="submission" date="2006-06" db="EMBL/GenBank/DDBJ databases">
        <authorList>
            <person name="Moran M.A."/>
            <person name="Ferriera S."/>
            <person name="Johnson J."/>
            <person name="Kravitz S."/>
            <person name="Beeson K."/>
            <person name="Sutton G."/>
            <person name="Rogers Y.-H."/>
            <person name="Friedman R."/>
            <person name="Frazier M."/>
            <person name="Venter J.C."/>
        </authorList>
    </citation>
    <scope>NUCLEOTIDE SEQUENCE [LARGE SCALE GENOMIC DNA]</scope>
    <source>
        <strain evidence="10 11">E-37</strain>
    </source>
</reference>
<dbReference type="GO" id="GO:0003995">
    <property type="term" value="F:acyl-CoA dehydrogenase activity"/>
    <property type="evidence" value="ECO:0007669"/>
    <property type="project" value="TreeGrafter"/>
</dbReference>
<evidence type="ECO:0000259" key="7">
    <source>
        <dbReference type="Pfam" id="PF00441"/>
    </source>
</evidence>
<dbReference type="GO" id="GO:0050660">
    <property type="term" value="F:flavin adenine dinucleotide binding"/>
    <property type="evidence" value="ECO:0007669"/>
    <property type="project" value="InterPro"/>
</dbReference>
<keyword evidence="5 6" id="KW-0560">Oxidoreductase</keyword>
<keyword evidence="4 6" id="KW-0274">FAD</keyword>